<evidence type="ECO:0000313" key="3">
    <source>
        <dbReference type="EMBL" id="KPV75293.1"/>
    </source>
</evidence>
<protein>
    <recommendedName>
        <fullName evidence="2">Multiple myeloma tumor-associated protein 2-like N-terminal domain-containing protein</fullName>
    </recommendedName>
</protein>
<dbReference type="InterPro" id="IPR019315">
    <property type="entry name" value="MMTA2_N"/>
</dbReference>
<proteinExistence type="predicted"/>
<dbReference type="GeneID" id="28979400"/>
<dbReference type="OrthoDB" id="5390672at2759"/>
<keyword evidence="4" id="KW-1185">Reference proteome</keyword>
<evidence type="ECO:0000259" key="2">
    <source>
        <dbReference type="Pfam" id="PF10159"/>
    </source>
</evidence>
<evidence type="ECO:0000313" key="4">
    <source>
        <dbReference type="Proteomes" id="UP000053890"/>
    </source>
</evidence>
<dbReference type="PANTHER" id="PTHR14580:SF0">
    <property type="entry name" value="MULTIPLE MYELOMA TUMOR-ASSOCIATED PROTEIN 2"/>
    <property type="match status" value="1"/>
</dbReference>
<name>A0A194S3I2_RHOGW</name>
<accession>A0A194S3I2</accession>
<feature type="compositionally biased region" description="Low complexity" evidence="1">
    <location>
        <begin position="259"/>
        <end position="268"/>
    </location>
</feature>
<dbReference type="PANTHER" id="PTHR14580">
    <property type="entry name" value="MULTIPLE MYELOMA TUMOR-ASSOCIATED PROTEIN 2 FAMILY MEMBER"/>
    <property type="match status" value="1"/>
</dbReference>
<dbReference type="OMA" id="THHRVDR"/>
<dbReference type="EMBL" id="KQ474078">
    <property type="protein sequence ID" value="KPV75293.1"/>
    <property type="molecule type" value="Genomic_DNA"/>
</dbReference>
<dbReference type="Pfam" id="PF10159">
    <property type="entry name" value="MMtag"/>
    <property type="match status" value="1"/>
</dbReference>
<feature type="compositionally biased region" description="Low complexity" evidence="1">
    <location>
        <begin position="97"/>
        <end position="107"/>
    </location>
</feature>
<feature type="region of interest" description="Disordered" evidence="1">
    <location>
        <begin position="84"/>
        <end position="268"/>
    </location>
</feature>
<dbReference type="RefSeq" id="XP_018271342.1">
    <property type="nucleotide sequence ID" value="XM_018418953.1"/>
</dbReference>
<dbReference type="InterPro" id="IPR039207">
    <property type="entry name" value="MMTAG2-like"/>
</dbReference>
<gene>
    <name evidence="3" type="ORF">RHOBADRAFT_66363</name>
</gene>
<feature type="compositionally biased region" description="Basic and acidic residues" evidence="1">
    <location>
        <begin position="173"/>
        <end position="258"/>
    </location>
</feature>
<reference evidence="3 4" key="1">
    <citation type="journal article" date="2015" name="Front. Microbiol.">
        <title>Genome sequence of the plant growth promoting endophytic yeast Rhodotorula graminis WP1.</title>
        <authorList>
            <person name="Firrincieli A."/>
            <person name="Otillar R."/>
            <person name="Salamov A."/>
            <person name="Schmutz J."/>
            <person name="Khan Z."/>
            <person name="Redman R.S."/>
            <person name="Fleck N.D."/>
            <person name="Lindquist E."/>
            <person name="Grigoriev I.V."/>
            <person name="Doty S.L."/>
        </authorList>
    </citation>
    <scope>NUCLEOTIDE SEQUENCE [LARGE SCALE GENOMIC DNA]</scope>
    <source>
        <strain evidence="3 4">WP1</strain>
    </source>
</reference>
<sequence length="268" mass="31085">MFHPTRGGTRGGQGDFKWTDVANDKDREFYLGHSLNAPVGRWQNGKDLTWYNKDKRGDVDEQERLRREELKKVKEAEEDALAEALGFAPTLRPPPSASTSTSAAGPSDPNQAILDKARRKAERHAEKEARRADRDRRREERAARHGSSGRDGRDRARSRSHDDHHRHHHRDHRDRDRERGERREHRERDRSRSPARRRHDEGGADGRRHGSRDPHDEGRRAHERDRGVRDEARSEGRREGTSGRRDERRGEGGVKRESSVSSPPRSRY</sequence>
<dbReference type="AlphaFoldDB" id="A0A194S3I2"/>
<dbReference type="Proteomes" id="UP000053890">
    <property type="component" value="Unassembled WGS sequence"/>
</dbReference>
<organism evidence="3 4">
    <name type="scientific">Rhodotorula graminis (strain WP1)</name>
    <dbReference type="NCBI Taxonomy" id="578459"/>
    <lineage>
        <taxon>Eukaryota</taxon>
        <taxon>Fungi</taxon>
        <taxon>Dikarya</taxon>
        <taxon>Basidiomycota</taxon>
        <taxon>Pucciniomycotina</taxon>
        <taxon>Microbotryomycetes</taxon>
        <taxon>Sporidiobolales</taxon>
        <taxon>Sporidiobolaceae</taxon>
        <taxon>Rhodotorula</taxon>
    </lineage>
</organism>
<feature type="compositionally biased region" description="Basic and acidic residues" evidence="1">
    <location>
        <begin position="123"/>
        <end position="163"/>
    </location>
</feature>
<feature type="domain" description="Multiple myeloma tumor-associated protein 2-like N-terminal" evidence="2">
    <location>
        <begin position="8"/>
        <end position="86"/>
    </location>
</feature>
<evidence type="ECO:0000256" key="1">
    <source>
        <dbReference type="SAM" id="MobiDB-lite"/>
    </source>
</evidence>